<keyword evidence="2 6" id="KW-0479">Metal-binding</keyword>
<feature type="domain" description="Fe2OG dioxygenase" evidence="7">
    <location>
        <begin position="229"/>
        <end position="329"/>
    </location>
</feature>
<dbReference type="AlphaFoldDB" id="A0A834D1M9"/>
<dbReference type="InterPro" id="IPR005123">
    <property type="entry name" value="Oxoglu/Fe-dep_dioxygenase_dom"/>
</dbReference>
<dbReference type="FunFam" id="2.60.120.330:FF:000001">
    <property type="entry name" value="Protein SRG1"/>
    <property type="match status" value="1"/>
</dbReference>
<evidence type="ECO:0000256" key="5">
    <source>
        <dbReference type="ARBA" id="ARBA00023004"/>
    </source>
</evidence>
<dbReference type="Gene3D" id="2.60.120.330">
    <property type="entry name" value="B-lactam Antibiotic, Isopenicillin N Synthase, Chain"/>
    <property type="match status" value="1"/>
</dbReference>
<comment type="similarity">
    <text evidence="1 6">Belongs to the iron/ascorbate-dependent oxidoreductase family.</text>
</comment>
<dbReference type="EMBL" id="LIHL02000004">
    <property type="protein sequence ID" value="KAF5472398.1"/>
    <property type="molecule type" value="Genomic_DNA"/>
</dbReference>
<dbReference type="InterPro" id="IPR050295">
    <property type="entry name" value="Plant_2OG-oxidoreductases"/>
</dbReference>
<evidence type="ECO:0000256" key="6">
    <source>
        <dbReference type="RuleBase" id="RU003682"/>
    </source>
</evidence>
<evidence type="ECO:0000313" key="9">
    <source>
        <dbReference type="Proteomes" id="UP000619265"/>
    </source>
</evidence>
<comment type="caution">
    <text evidence="8">The sequence shown here is derived from an EMBL/GenBank/DDBJ whole genome shotgun (WGS) entry which is preliminary data.</text>
</comment>
<keyword evidence="5 6" id="KW-0408">Iron</keyword>
<dbReference type="PANTHER" id="PTHR47991">
    <property type="entry name" value="OXOGLUTARATE/IRON-DEPENDENT DIOXYGENASE"/>
    <property type="match status" value="1"/>
</dbReference>
<dbReference type="InterPro" id="IPR044861">
    <property type="entry name" value="IPNS-like_FE2OG_OXY"/>
</dbReference>
<sequence>MQHYPDMIYMQVLYFGRQMTSSKQESTLATTTHLLVSIEEELSKDPNIKVPERYTRIDHNHQDPPALATPSFQYPISTIDMKQLVSPETEDFELEKLHSICMECGLFQLVNHGVSSSLMEKLNDEIEGFFKLPLEEKMKVKVRPGDVEGFGTVVRSDDQKLDWGDKIYLIVNPIHRRKPYLFPELPSSLRETLESYLLELQKLSMTLFRCLGKVLMIETGEMEELFEDGMQSVRITRYPPCPQPELVLGLTPHSDATGITILHQINGVDGLQMKRDGVWIPVSFLPDAFVVNVGDILEILSNGVYKSVEHRVTVNSMKERKSIAVFFNPKFEAEIGPSSALLNSNNPPLFRRVGMEKYVKDFFSRRLNGKAYLEHMRIKAGEGSMN</sequence>
<dbReference type="Pfam" id="PF14226">
    <property type="entry name" value="DIOX_N"/>
    <property type="match status" value="1"/>
</dbReference>
<dbReference type="PROSITE" id="PS51471">
    <property type="entry name" value="FE2OG_OXY"/>
    <property type="match status" value="1"/>
</dbReference>
<gene>
    <name evidence="8" type="ORF">F2P56_009120</name>
</gene>
<dbReference type="InterPro" id="IPR027443">
    <property type="entry name" value="IPNS-like_sf"/>
</dbReference>
<reference evidence="8" key="1">
    <citation type="submission" date="2015-10" db="EMBL/GenBank/DDBJ databases">
        <authorList>
            <person name="Martinez-Garcia P.J."/>
            <person name="Crepeau M.W."/>
            <person name="Puiu D."/>
            <person name="Gonzalez-Ibeas D."/>
            <person name="Whalen J."/>
            <person name="Stevens K."/>
            <person name="Paul R."/>
            <person name="Butterfield T."/>
            <person name="Britton M."/>
            <person name="Reagan R."/>
            <person name="Chakraborty S."/>
            <person name="Walawage S.L."/>
            <person name="Vasquez-Gross H.A."/>
            <person name="Cardeno C."/>
            <person name="Famula R."/>
            <person name="Pratt K."/>
            <person name="Kuruganti S."/>
            <person name="Aradhya M.K."/>
            <person name="Leslie C.A."/>
            <person name="Dandekar A.M."/>
            <person name="Salzberg S.L."/>
            <person name="Wegrzyn J.L."/>
            <person name="Langley C.H."/>
            <person name="Neale D.B."/>
        </authorList>
    </citation>
    <scope>NUCLEOTIDE SEQUENCE</scope>
    <source>
        <tissue evidence="8">Leaves</tissue>
    </source>
</reference>
<dbReference type="GO" id="GO:0016491">
    <property type="term" value="F:oxidoreductase activity"/>
    <property type="evidence" value="ECO:0007669"/>
    <property type="project" value="UniProtKB-KW"/>
</dbReference>
<evidence type="ECO:0000313" key="8">
    <source>
        <dbReference type="EMBL" id="KAF5472398.1"/>
    </source>
</evidence>
<keyword evidence="4 6" id="KW-0560">Oxidoreductase</keyword>
<organism evidence="8 9">
    <name type="scientific">Juglans regia</name>
    <name type="common">English walnut</name>
    <dbReference type="NCBI Taxonomy" id="51240"/>
    <lineage>
        <taxon>Eukaryota</taxon>
        <taxon>Viridiplantae</taxon>
        <taxon>Streptophyta</taxon>
        <taxon>Embryophyta</taxon>
        <taxon>Tracheophyta</taxon>
        <taxon>Spermatophyta</taxon>
        <taxon>Magnoliopsida</taxon>
        <taxon>eudicotyledons</taxon>
        <taxon>Gunneridae</taxon>
        <taxon>Pentapetalae</taxon>
        <taxon>rosids</taxon>
        <taxon>fabids</taxon>
        <taxon>Fagales</taxon>
        <taxon>Juglandaceae</taxon>
        <taxon>Juglans</taxon>
    </lineage>
</organism>
<keyword evidence="3" id="KW-0847">Vitamin C</keyword>
<dbReference type="GO" id="GO:0031418">
    <property type="term" value="F:L-ascorbic acid binding"/>
    <property type="evidence" value="ECO:0007669"/>
    <property type="project" value="UniProtKB-KW"/>
</dbReference>
<dbReference type="OrthoDB" id="288590at2759"/>
<reference evidence="8" key="2">
    <citation type="submission" date="2020-03" db="EMBL/GenBank/DDBJ databases">
        <title>Walnut 2.0.</title>
        <authorList>
            <person name="Marrano A."/>
            <person name="Britton M."/>
            <person name="Zimin A.V."/>
            <person name="Zaini P.A."/>
            <person name="Workman R."/>
            <person name="Puiu D."/>
            <person name="Bianco L."/>
            <person name="Allen B.J."/>
            <person name="Troggio M."/>
            <person name="Leslie C.A."/>
            <person name="Timp W."/>
            <person name="Dendekar A."/>
            <person name="Salzberg S.L."/>
            <person name="Neale D.B."/>
        </authorList>
    </citation>
    <scope>NUCLEOTIDE SEQUENCE</scope>
    <source>
        <tissue evidence="8">Leaves</tissue>
    </source>
</reference>
<dbReference type="SUPFAM" id="SSF51197">
    <property type="entry name" value="Clavaminate synthase-like"/>
    <property type="match status" value="1"/>
</dbReference>
<proteinExistence type="inferred from homology"/>
<dbReference type="KEGG" id="jre:108987479"/>
<evidence type="ECO:0000256" key="2">
    <source>
        <dbReference type="ARBA" id="ARBA00022723"/>
    </source>
</evidence>
<name>A0A834D1M9_JUGRE</name>
<evidence type="ECO:0000256" key="3">
    <source>
        <dbReference type="ARBA" id="ARBA00022896"/>
    </source>
</evidence>
<evidence type="ECO:0000259" key="7">
    <source>
        <dbReference type="PROSITE" id="PS51471"/>
    </source>
</evidence>
<dbReference type="Proteomes" id="UP000619265">
    <property type="component" value="Unassembled WGS sequence"/>
</dbReference>
<accession>A0A834D1M9</accession>
<dbReference type="Pfam" id="PF03171">
    <property type="entry name" value="2OG-FeII_Oxy"/>
    <property type="match status" value="1"/>
</dbReference>
<dbReference type="GO" id="GO:0046872">
    <property type="term" value="F:metal ion binding"/>
    <property type="evidence" value="ECO:0007669"/>
    <property type="project" value="UniProtKB-KW"/>
</dbReference>
<dbReference type="Gramene" id="Jr04_10190_p1">
    <property type="protein sequence ID" value="cds.Jr04_10190_p1"/>
    <property type="gene ID" value="Jr04_10190"/>
</dbReference>
<evidence type="ECO:0000256" key="4">
    <source>
        <dbReference type="ARBA" id="ARBA00023002"/>
    </source>
</evidence>
<protein>
    <recommendedName>
        <fullName evidence="7">Fe2OG dioxygenase domain-containing protein</fullName>
    </recommendedName>
</protein>
<dbReference type="RefSeq" id="XP_018815952.2">
    <property type="nucleotide sequence ID" value="XM_018960407.2"/>
</dbReference>
<dbReference type="InterPro" id="IPR026992">
    <property type="entry name" value="DIOX_N"/>
</dbReference>
<evidence type="ECO:0000256" key="1">
    <source>
        <dbReference type="ARBA" id="ARBA00008056"/>
    </source>
</evidence>